<dbReference type="EMBL" id="ML213607">
    <property type="protein sequence ID" value="TFK37511.1"/>
    <property type="molecule type" value="Genomic_DNA"/>
</dbReference>
<name>A0A5C3M8N5_9AGAR</name>
<protein>
    <submittedName>
        <fullName evidence="2">Uncharacterized protein</fullName>
    </submittedName>
</protein>
<reference evidence="2 3" key="1">
    <citation type="journal article" date="2019" name="Nat. Ecol. Evol.">
        <title>Megaphylogeny resolves global patterns of mushroom evolution.</title>
        <authorList>
            <person name="Varga T."/>
            <person name="Krizsan K."/>
            <person name="Foldi C."/>
            <person name="Dima B."/>
            <person name="Sanchez-Garcia M."/>
            <person name="Sanchez-Ramirez S."/>
            <person name="Szollosi G.J."/>
            <person name="Szarkandi J.G."/>
            <person name="Papp V."/>
            <person name="Albert L."/>
            <person name="Andreopoulos W."/>
            <person name="Angelini C."/>
            <person name="Antonin V."/>
            <person name="Barry K.W."/>
            <person name="Bougher N.L."/>
            <person name="Buchanan P."/>
            <person name="Buyck B."/>
            <person name="Bense V."/>
            <person name="Catcheside P."/>
            <person name="Chovatia M."/>
            <person name="Cooper J."/>
            <person name="Damon W."/>
            <person name="Desjardin D."/>
            <person name="Finy P."/>
            <person name="Geml J."/>
            <person name="Haridas S."/>
            <person name="Hughes K."/>
            <person name="Justo A."/>
            <person name="Karasinski D."/>
            <person name="Kautmanova I."/>
            <person name="Kiss B."/>
            <person name="Kocsube S."/>
            <person name="Kotiranta H."/>
            <person name="LaButti K.M."/>
            <person name="Lechner B.E."/>
            <person name="Liimatainen K."/>
            <person name="Lipzen A."/>
            <person name="Lukacs Z."/>
            <person name="Mihaltcheva S."/>
            <person name="Morgado L.N."/>
            <person name="Niskanen T."/>
            <person name="Noordeloos M.E."/>
            <person name="Ohm R.A."/>
            <person name="Ortiz-Santana B."/>
            <person name="Ovrebo C."/>
            <person name="Racz N."/>
            <person name="Riley R."/>
            <person name="Savchenko A."/>
            <person name="Shiryaev A."/>
            <person name="Soop K."/>
            <person name="Spirin V."/>
            <person name="Szebenyi C."/>
            <person name="Tomsovsky M."/>
            <person name="Tulloss R.E."/>
            <person name="Uehling J."/>
            <person name="Grigoriev I.V."/>
            <person name="Vagvolgyi C."/>
            <person name="Papp T."/>
            <person name="Martin F.M."/>
            <person name="Miettinen O."/>
            <person name="Hibbett D.S."/>
            <person name="Nagy L.G."/>
        </authorList>
    </citation>
    <scope>NUCLEOTIDE SEQUENCE [LARGE SCALE GENOMIC DNA]</scope>
    <source>
        <strain evidence="2 3">CBS 166.37</strain>
    </source>
</reference>
<gene>
    <name evidence="2" type="ORF">BDQ12DRAFT_684794</name>
</gene>
<feature type="region of interest" description="Disordered" evidence="1">
    <location>
        <begin position="150"/>
        <end position="208"/>
    </location>
</feature>
<sequence length="208" mass="23240">MQTYRSTRKPTDVKDNTIYIPSGSSSRPSKMDRGEQSPRGSHSSHNNRSAPSSVSSSSLRDPECITPSPPTSVCSIDVDIEMDDEKYDEDKFIRAPSPGRSVTASNLELYCAEALMSLREIRPALPPTPSSSSSPCRTRFLLPPPHLNLCYEADIDEENENSESEDSQSEDEKMGPPPMSPSPYKQEFPPHQLQLNINQKRRLYRGSH</sequence>
<evidence type="ECO:0000313" key="2">
    <source>
        <dbReference type="EMBL" id="TFK37511.1"/>
    </source>
</evidence>
<feature type="compositionally biased region" description="Low complexity" evidence="1">
    <location>
        <begin position="41"/>
        <end position="58"/>
    </location>
</feature>
<keyword evidence="3" id="KW-1185">Reference proteome</keyword>
<evidence type="ECO:0000256" key="1">
    <source>
        <dbReference type="SAM" id="MobiDB-lite"/>
    </source>
</evidence>
<dbReference type="Proteomes" id="UP000308652">
    <property type="component" value="Unassembled WGS sequence"/>
</dbReference>
<accession>A0A5C3M8N5</accession>
<proteinExistence type="predicted"/>
<feature type="compositionally biased region" description="Acidic residues" evidence="1">
    <location>
        <begin position="153"/>
        <end position="169"/>
    </location>
</feature>
<dbReference type="AlphaFoldDB" id="A0A5C3M8N5"/>
<feature type="compositionally biased region" description="Basic residues" evidence="1">
    <location>
        <begin position="199"/>
        <end position="208"/>
    </location>
</feature>
<organism evidence="2 3">
    <name type="scientific">Crucibulum laeve</name>
    <dbReference type="NCBI Taxonomy" id="68775"/>
    <lineage>
        <taxon>Eukaryota</taxon>
        <taxon>Fungi</taxon>
        <taxon>Dikarya</taxon>
        <taxon>Basidiomycota</taxon>
        <taxon>Agaricomycotina</taxon>
        <taxon>Agaricomycetes</taxon>
        <taxon>Agaricomycetidae</taxon>
        <taxon>Agaricales</taxon>
        <taxon>Agaricineae</taxon>
        <taxon>Nidulariaceae</taxon>
        <taxon>Crucibulum</taxon>
    </lineage>
</organism>
<feature type="region of interest" description="Disordered" evidence="1">
    <location>
        <begin position="1"/>
        <end position="81"/>
    </location>
</feature>
<evidence type="ECO:0000313" key="3">
    <source>
        <dbReference type="Proteomes" id="UP000308652"/>
    </source>
</evidence>